<evidence type="ECO:0000256" key="2">
    <source>
        <dbReference type="ARBA" id="ARBA00022741"/>
    </source>
</evidence>
<feature type="domain" description="GHMP kinase C-terminal" evidence="7">
    <location>
        <begin position="428"/>
        <end position="498"/>
    </location>
</feature>
<evidence type="ECO:0000259" key="6">
    <source>
        <dbReference type="Pfam" id="PF00288"/>
    </source>
</evidence>
<dbReference type="GO" id="GO:0005524">
    <property type="term" value="F:ATP binding"/>
    <property type="evidence" value="ECO:0007669"/>
    <property type="project" value="UniProtKB-KW"/>
</dbReference>
<dbReference type="InterPro" id="IPR000705">
    <property type="entry name" value="Galactokinase"/>
</dbReference>
<proteinExistence type="inferred from homology"/>
<evidence type="ECO:0000256" key="1">
    <source>
        <dbReference type="ARBA" id="ARBA00006566"/>
    </source>
</evidence>
<dbReference type="VEuPathDB" id="FungiDB:Malapachy_1010"/>
<keyword evidence="9" id="KW-0418">Kinase</keyword>
<keyword evidence="5" id="KW-0119">Carbohydrate metabolism</keyword>
<dbReference type="SUPFAM" id="SSF54211">
    <property type="entry name" value="Ribosomal protein S5 domain 2-like"/>
    <property type="match status" value="1"/>
</dbReference>
<dbReference type="GO" id="GO:0005829">
    <property type="term" value="C:cytosol"/>
    <property type="evidence" value="ECO:0007669"/>
    <property type="project" value="TreeGrafter"/>
</dbReference>
<dbReference type="Proteomes" id="UP000037751">
    <property type="component" value="Unassembled WGS sequence"/>
</dbReference>
<evidence type="ECO:0000256" key="4">
    <source>
        <dbReference type="ARBA" id="ARBA00023144"/>
    </source>
</evidence>
<dbReference type="InterPro" id="IPR036554">
    <property type="entry name" value="GHMP_kinase_C_sf"/>
</dbReference>
<keyword evidence="9" id="KW-0808">Transferase</keyword>
<dbReference type="GO" id="GO:0006012">
    <property type="term" value="P:galactose metabolic process"/>
    <property type="evidence" value="ECO:0007669"/>
    <property type="project" value="UniProtKB-KW"/>
</dbReference>
<dbReference type="InterPro" id="IPR006206">
    <property type="entry name" value="Mevalonate/galactokinase"/>
</dbReference>
<dbReference type="InterPro" id="IPR020568">
    <property type="entry name" value="Ribosomal_Su5_D2-typ_SF"/>
</dbReference>
<evidence type="ECO:0000256" key="5">
    <source>
        <dbReference type="ARBA" id="ARBA00023277"/>
    </source>
</evidence>
<dbReference type="Gene3D" id="1.20.1440.340">
    <property type="match status" value="1"/>
</dbReference>
<dbReference type="PANTHER" id="PTHR10457:SF7">
    <property type="entry name" value="GALACTOKINASE-RELATED"/>
    <property type="match status" value="1"/>
</dbReference>
<evidence type="ECO:0000259" key="8">
    <source>
        <dbReference type="Pfam" id="PF10509"/>
    </source>
</evidence>
<dbReference type="FunFam" id="1.20.1440.340:FF:000003">
    <property type="entry name" value="GAL1p Galactokinase"/>
    <property type="match status" value="1"/>
</dbReference>
<dbReference type="PRINTS" id="PR00959">
    <property type="entry name" value="MEVGALKINASE"/>
</dbReference>
<comment type="caution">
    <text evidence="9">The sequence shown here is derived from an EMBL/GenBank/DDBJ whole genome shotgun (WGS) entry which is preliminary data.</text>
</comment>
<evidence type="ECO:0000313" key="9">
    <source>
        <dbReference type="EMBL" id="KOS14719.1"/>
    </source>
</evidence>
<name>A0A0M9VPQ7_9BASI</name>
<dbReference type="GO" id="GO:0004335">
    <property type="term" value="F:galactokinase activity"/>
    <property type="evidence" value="ECO:0007669"/>
    <property type="project" value="InterPro"/>
</dbReference>
<protein>
    <submittedName>
        <fullName evidence="9">Galactokinase</fullName>
    </submittedName>
</protein>
<keyword evidence="3" id="KW-0067">ATP-binding</keyword>
<dbReference type="Gene3D" id="3.30.70.3170">
    <property type="match status" value="1"/>
</dbReference>
<sequence>MNEPVPVLPLGDIYSSHTISHQTPRYLELENNFEKKFSSKPQFIARAPGRVNMIGEHIDYVGYSVFPLAIERDILMAVTFEPGSHDLEVHLENESSRFSRSTFHCDLANPNTIELVHSGNTRWANYFKVAMRGLSHHLPSDILSKACGVLKVLVTSDLPPENGLSSSAALTICSIIAVVTAIGARERVSRGLLTDITISSERLVGVNSGGMDQAASMFGVKGCAVSIGFVPELKITPIPLPASEDYVFLVTNTMVASDKKVMGPVQYNLRVVETQLAARVMEKKLNIDAEIPQRFRHTLRAVSDTYWETYPEKFDEMIQQFDDVKAAFDDCGWKAARMQAMLNLVEQNLPRRGLTREEVEDLVGVYGVDFEKKFLKRFPVKTNKFYLHARAFHAYSEALRVIQFRTICERANEAIQRGEEVDVHRIYHRLGAIMNGSHESLRVSYECSSPELNMVVHLARQNGALGSRLTGAGWGGCAVSLVPKAKEQAVISAVRHTYFGQRFGYLTPAELDANMFTTHPSQGACIIMTSPK</sequence>
<accession>A0A0M9VPQ7</accession>
<dbReference type="InterPro" id="IPR006204">
    <property type="entry name" value="GHMP_kinase_N_dom"/>
</dbReference>
<dbReference type="InterPro" id="IPR013750">
    <property type="entry name" value="GHMP_kinase_C_dom"/>
</dbReference>
<dbReference type="PIRSF" id="PIRSF000530">
    <property type="entry name" value="Galactokinase"/>
    <property type="match status" value="1"/>
</dbReference>
<keyword evidence="4" id="KW-0299">Galactose metabolism</keyword>
<dbReference type="Pfam" id="PF10509">
    <property type="entry name" value="GalKase_gal_bdg"/>
    <property type="match status" value="1"/>
</dbReference>
<reference evidence="9 10" key="1">
    <citation type="submission" date="2015-07" db="EMBL/GenBank/DDBJ databases">
        <title>Draft Genome Sequence of Malassezia furfur CBS1878 and Malassezia pachydermatis CBS1879.</title>
        <authorList>
            <person name="Triana S."/>
            <person name="Ohm R."/>
            <person name="Gonzalez A."/>
            <person name="DeCock H."/>
            <person name="Restrepo S."/>
            <person name="Celis A."/>
        </authorList>
    </citation>
    <scope>NUCLEOTIDE SEQUENCE [LARGE SCALE GENOMIC DNA]</scope>
    <source>
        <strain evidence="9 10">CBS 1879</strain>
    </source>
</reference>
<dbReference type="PRINTS" id="PR00473">
    <property type="entry name" value="GALCTOKINASE"/>
</dbReference>
<dbReference type="Pfam" id="PF08544">
    <property type="entry name" value="GHMP_kinases_C"/>
    <property type="match status" value="1"/>
</dbReference>
<dbReference type="InterPro" id="IPR014721">
    <property type="entry name" value="Ribsml_uS5_D2-typ_fold_subgr"/>
</dbReference>
<dbReference type="OrthoDB" id="187738at2759"/>
<dbReference type="NCBIfam" id="TIGR00131">
    <property type="entry name" value="gal_kin"/>
    <property type="match status" value="1"/>
</dbReference>
<dbReference type="PANTHER" id="PTHR10457">
    <property type="entry name" value="MEVALONATE KINASE/GALACTOKINASE"/>
    <property type="match status" value="1"/>
</dbReference>
<dbReference type="RefSeq" id="XP_017992351.1">
    <property type="nucleotide sequence ID" value="XM_018135522.1"/>
</dbReference>
<dbReference type="Pfam" id="PF00288">
    <property type="entry name" value="GHMP_kinases_N"/>
    <property type="match status" value="1"/>
</dbReference>
<feature type="domain" description="GHMP kinase N-terminal" evidence="6">
    <location>
        <begin position="125"/>
        <end position="219"/>
    </location>
</feature>
<keyword evidence="2" id="KW-0547">Nucleotide-binding</keyword>
<evidence type="ECO:0000256" key="3">
    <source>
        <dbReference type="ARBA" id="ARBA00022840"/>
    </source>
</evidence>
<keyword evidence="10" id="KW-1185">Reference proteome</keyword>
<gene>
    <name evidence="9" type="ORF">Malapachy_1010</name>
</gene>
<dbReference type="Gene3D" id="3.30.230.10">
    <property type="match status" value="1"/>
</dbReference>
<comment type="similarity">
    <text evidence="1">Belongs to the GHMP kinase family. GalK subfamily.</text>
</comment>
<dbReference type="AlphaFoldDB" id="A0A0M9VPQ7"/>
<dbReference type="STRING" id="77020.A0A0M9VPQ7"/>
<organism evidence="9 10">
    <name type="scientific">Malassezia pachydermatis</name>
    <dbReference type="NCBI Taxonomy" id="77020"/>
    <lineage>
        <taxon>Eukaryota</taxon>
        <taxon>Fungi</taxon>
        <taxon>Dikarya</taxon>
        <taxon>Basidiomycota</taxon>
        <taxon>Ustilaginomycotina</taxon>
        <taxon>Malasseziomycetes</taxon>
        <taxon>Malasseziales</taxon>
        <taxon>Malasseziaceae</taxon>
        <taxon>Malassezia</taxon>
    </lineage>
</organism>
<evidence type="ECO:0000313" key="10">
    <source>
        <dbReference type="Proteomes" id="UP000037751"/>
    </source>
</evidence>
<dbReference type="SUPFAM" id="SSF55060">
    <property type="entry name" value="GHMP Kinase, C-terminal domain"/>
    <property type="match status" value="1"/>
</dbReference>
<evidence type="ECO:0000259" key="7">
    <source>
        <dbReference type="Pfam" id="PF08544"/>
    </source>
</evidence>
<dbReference type="EMBL" id="LGAV01000003">
    <property type="protein sequence ID" value="KOS14719.1"/>
    <property type="molecule type" value="Genomic_DNA"/>
</dbReference>
<dbReference type="InterPro" id="IPR019539">
    <property type="entry name" value="GalKase_N"/>
</dbReference>
<feature type="domain" description="Galactokinase N-terminal" evidence="8">
    <location>
        <begin position="32"/>
        <end position="79"/>
    </location>
</feature>
<dbReference type="GeneID" id="28727397"/>